<dbReference type="EMBL" id="NCVQ01000008">
    <property type="protein sequence ID" value="PWZ13902.1"/>
    <property type="molecule type" value="Genomic_DNA"/>
</dbReference>
<name>A0A3L6DZ93_MAIZE</name>
<dbReference type="PANTHER" id="PTHR31352:SF47">
    <property type="entry name" value="BETA-AMYLASE 7"/>
    <property type="match status" value="1"/>
</dbReference>
<feature type="domain" description="BES1/BZR1 plant transcription factor N-terminal" evidence="9">
    <location>
        <begin position="48"/>
        <end position="136"/>
    </location>
</feature>
<accession>A0A3L6DZ93</accession>
<evidence type="ECO:0000256" key="5">
    <source>
        <dbReference type="ARBA" id="ARBA00023326"/>
    </source>
</evidence>
<dbReference type="PRINTS" id="PR00842">
    <property type="entry name" value="GLHYDLASE14B"/>
</dbReference>
<dbReference type="Gene3D" id="3.20.20.80">
    <property type="entry name" value="Glycosidases"/>
    <property type="match status" value="2"/>
</dbReference>
<evidence type="ECO:0000313" key="11">
    <source>
        <dbReference type="Proteomes" id="UP000251960"/>
    </source>
</evidence>
<keyword evidence="5 7" id="KW-0624">Polysaccharide degradation</keyword>
<dbReference type="InterPro" id="IPR001554">
    <property type="entry name" value="Glyco_hydro_14"/>
</dbReference>
<dbReference type="Proteomes" id="UP000251960">
    <property type="component" value="Chromosome 7"/>
</dbReference>
<dbReference type="GO" id="GO:0016161">
    <property type="term" value="F:beta-amylase activity"/>
    <property type="evidence" value="ECO:0007669"/>
    <property type="project" value="UniProtKB-EC"/>
</dbReference>
<dbReference type="InterPro" id="IPR001371">
    <property type="entry name" value="Glyco_hydro_14B_pln"/>
</dbReference>
<evidence type="ECO:0000256" key="1">
    <source>
        <dbReference type="ARBA" id="ARBA00000546"/>
    </source>
</evidence>
<dbReference type="Pfam" id="PF05687">
    <property type="entry name" value="BES1_N"/>
    <property type="match status" value="1"/>
</dbReference>
<dbReference type="SUPFAM" id="SSF51445">
    <property type="entry name" value="(Trans)glycosidases"/>
    <property type="match status" value="1"/>
</dbReference>
<reference evidence="10 11" key="1">
    <citation type="journal article" date="2018" name="Nat. Genet.">
        <title>Extensive intraspecific gene order and gene structural variations between Mo17 and other maize genomes.</title>
        <authorList>
            <person name="Sun S."/>
            <person name="Zhou Y."/>
            <person name="Chen J."/>
            <person name="Shi J."/>
            <person name="Zhao H."/>
            <person name="Zhao H."/>
            <person name="Song W."/>
            <person name="Zhang M."/>
            <person name="Cui Y."/>
            <person name="Dong X."/>
            <person name="Liu H."/>
            <person name="Ma X."/>
            <person name="Jiao Y."/>
            <person name="Wang B."/>
            <person name="Wei X."/>
            <person name="Stein J.C."/>
            <person name="Glaubitz J.C."/>
            <person name="Lu F."/>
            <person name="Yu G."/>
            <person name="Liang C."/>
            <person name="Fengler K."/>
            <person name="Li B."/>
            <person name="Rafalski A."/>
            <person name="Schnable P.S."/>
            <person name="Ware D.H."/>
            <person name="Buckler E.S."/>
            <person name="Lai J."/>
        </authorList>
    </citation>
    <scope>NUCLEOTIDE SEQUENCE [LARGE SCALE GENOMIC DNA]</scope>
    <source>
        <strain evidence="11">cv. Missouri 17</strain>
        <tissue evidence="10">Seedling</tissue>
    </source>
</reference>
<evidence type="ECO:0000256" key="7">
    <source>
        <dbReference type="RuleBase" id="RU000509"/>
    </source>
</evidence>
<dbReference type="InterPro" id="IPR008540">
    <property type="entry name" value="BES1_N"/>
</dbReference>
<keyword evidence="4 7" id="KW-0119">Carbohydrate metabolism</keyword>
<evidence type="ECO:0000256" key="2">
    <source>
        <dbReference type="ARBA" id="ARBA00005652"/>
    </source>
</evidence>
<feature type="compositionally biased region" description="Acidic residues" evidence="8">
    <location>
        <begin position="7"/>
        <end position="28"/>
    </location>
</feature>
<dbReference type="PRINTS" id="PR00750">
    <property type="entry name" value="BETAAMYLASE"/>
</dbReference>
<feature type="active site" description="Proton donor" evidence="6">
    <location>
        <position position="377"/>
    </location>
</feature>
<feature type="region of interest" description="Disordered" evidence="8">
    <location>
        <begin position="1"/>
        <end position="62"/>
    </location>
</feature>
<keyword evidence="7" id="KW-0378">Hydrolase</keyword>
<dbReference type="InterPro" id="IPR017853">
    <property type="entry name" value="GH"/>
</dbReference>
<organism evidence="10 11">
    <name type="scientific">Zea mays</name>
    <name type="common">Maize</name>
    <dbReference type="NCBI Taxonomy" id="4577"/>
    <lineage>
        <taxon>Eukaryota</taxon>
        <taxon>Viridiplantae</taxon>
        <taxon>Streptophyta</taxon>
        <taxon>Embryophyta</taxon>
        <taxon>Tracheophyta</taxon>
        <taxon>Spermatophyta</taxon>
        <taxon>Magnoliopsida</taxon>
        <taxon>Liliopsida</taxon>
        <taxon>Poales</taxon>
        <taxon>Poaceae</taxon>
        <taxon>PACMAD clade</taxon>
        <taxon>Panicoideae</taxon>
        <taxon>Andropogonodae</taxon>
        <taxon>Andropogoneae</taxon>
        <taxon>Tripsacinae</taxon>
        <taxon>Zea</taxon>
    </lineage>
</organism>
<dbReference type="Pfam" id="PF01373">
    <property type="entry name" value="Glyco_hydro_14"/>
    <property type="match status" value="1"/>
</dbReference>
<proteinExistence type="inferred from homology"/>
<sequence length="640" mass="71388">MQQAGPADDDDEEIWVKEEDDEEEEDGYYMDPRSPAVWTPGGRAGGTSNRRRAREEKERTKMRERQRRAITGRILAGLRQHGNYRLRARADINEVIAALAREAGWVVLPDGTTFPSSSSFAAVAAQPPRPVMVAAASPSATPLALPASSALPLRGIAPVAARPISHRPAPAFALLLPPRAAAASRSPADDVPDGNSSHLLAVPVPVPMDPAAAEDVPVAKQVSDSRRLLLLYTRLVHLPLTFVGLLQLQVPDVSPRPPERDFAGTPYVPVYVMLPLGVVNGNGEVVDADELVGQLRVLKASGVDGVMVDCWWGNVEAHKPQEYNWTGYRRLFQMIRELKLKLQVYFDFMRSFRVEFDEYFEDGIISEIEIGLGACGELRYPSYPAKHGWKYPGIGEFQCYDRYLQKSLRKAAEARGHTIWARGPDNAGHYNSEPNLTGFFCDGGDYDSYYGRFFLSWYSQALVDHADRVLMLARLAFEGTNIAVKVSGVHWWYKTASHAAELTAGFYNPCNRDGYAPIAAVLKKYDAALNFTCVELRTMDQHEVYPEAFADPEGLVWQVLNAAWDAGIQVASENALPCYDRDGFNKILENAKPLNDPDGRHLLGFTYLRLGKDLFERPNFFEFERFIKRMHGEAVLDLQV</sequence>
<evidence type="ECO:0000259" key="9">
    <source>
        <dbReference type="Pfam" id="PF05687"/>
    </source>
</evidence>
<feature type="compositionally biased region" description="Basic and acidic residues" evidence="8">
    <location>
        <begin position="53"/>
        <end position="62"/>
    </location>
</feature>
<evidence type="ECO:0000256" key="3">
    <source>
        <dbReference type="ARBA" id="ARBA00012594"/>
    </source>
</evidence>
<keyword evidence="7" id="KW-0326">Glycosidase</keyword>
<comment type="caution">
    <text evidence="10">The sequence shown here is derived from an EMBL/GenBank/DDBJ whole genome shotgun (WGS) entry which is preliminary data.</text>
</comment>
<dbReference type="PANTHER" id="PTHR31352">
    <property type="entry name" value="BETA-AMYLASE 1, CHLOROPLASTIC"/>
    <property type="match status" value="1"/>
</dbReference>
<protein>
    <recommendedName>
        <fullName evidence="3 7">Beta-amylase</fullName>
        <ecNumber evidence="3 7">3.2.1.2</ecNumber>
    </recommendedName>
</protein>
<evidence type="ECO:0000256" key="6">
    <source>
        <dbReference type="PIRSR" id="PIRSR601554-1"/>
    </source>
</evidence>
<comment type="catalytic activity">
    <reaction evidence="1 7">
        <text>Hydrolysis of (1-&gt;4)-alpha-D-glucosidic linkages in polysaccharides so as to remove successive maltose units from the non-reducing ends of the chains.</text>
        <dbReference type="EC" id="3.2.1.2"/>
    </reaction>
</comment>
<evidence type="ECO:0000256" key="4">
    <source>
        <dbReference type="ARBA" id="ARBA00023277"/>
    </source>
</evidence>
<dbReference type="EC" id="3.2.1.2" evidence="3 7"/>
<comment type="similarity">
    <text evidence="2 7">Belongs to the glycosyl hydrolase 14 family.</text>
</comment>
<dbReference type="GO" id="GO:0006355">
    <property type="term" value="P:regulation of DNA-templated transcription"/>
    <property type="evidence" value="ECO:0007669"/>
    <property type="project" value="UniProtKB-ARBA"/>
</dbReference>
<feature type="active site" description="Proton acceptor" evidence="6">
    <location>
        <position position="573"/>
    </location>
</feature>
<dbReference type="AlphaFoldDB" id="A0A3L6DZ93"/>
<dbReference type="GO" id="GO:0000272">
    <property type="term" value="P:polysaccharide catabolic process"/>
    <property type="evidence" value="ECO:0007669"/>
    <property type="project" value="UniProtKB-KW"/>
</dbReference>
<evidence type="ECO:0000313" key="10">
    <source>
        <dbReference type="EMBL" id="PWZ13902.1"/>
    </source>
</evidence>
<gene>
    <name evidence="10" type="ORF">Zm00014a_037490</name>
</gene>
<evidence type="ECO:0000256" key="8">
    <source>
        <dbReference type="SAM" id="MobiDB-lite"/>
    </source>
</evidence>